<protein>
    <submittedName>
        <fullName evidence="7">ABC transporter permease</fullName>
    </submittedName>
</protein>
<evidence type="ECO:0000256" key="2">
    <source>
        <dbReference type="ARBA" id="ARBA00022692"/>
    </source>
</evidence>
<feature type="transmembrane region" description="Helical" evidence="5">
    <location>
        <begin position="181"/>
        <end position="208"/>
    </location>
</feature>
<dbReference type="AlphaFoldDB" id="A0A923EC75"/>
<dbReference type="GO" id="GO:0016020">
    <property type="term" value="C:membrane"/>
    <property type="evidence" value="ECO:0007669"/>
    <property type="project" value="UniProtKB-SubCell"/>
</dbReference>
<accession>A0A923EC75</accession>
<feature type="transmembrane region" description="Helical" evidence="5">
    <location>
        <begin position="262"/>
        <end position="283"/>
    </location>
</feature>
<evidence type="ECO:0000256" key="1">
    <source>
        <dbReference type="ARBA" id="ARBA00004141"/>
    </source>
</evidence>
<comment type="subcellular location">
    <subcellularLocation>
        <location evidence="1">Membrane</location>
        <topology evidence="1">Multi-pass membrane protein</topology>
    </subcellularLocation>
</comment>
<feature type="transmembrane region" description="Helical" evidence="5">
    <location>
        <begin position="21"/>
        <end position="43"/>
    </location>
</feature>
<dbReference type="NCBIfam" id="NF038293">
    <property type="entry name" value="permease_SagG"/>
    <property type="match status" value="1"/>
</dbReference>
<dbReference type="EMBL" id="JAAZWO010000007">
    <property type="protein sequence ID" value="MBC2397698.1"/>
    <property type="molecule type" value="Genomic_DNA"/>
</dbReference>
<evidence type="ECO:0000256" key="4">
    <source>
        <dbReference type="ARBA" id="ARBA00023136"/>
    </source>
</evidence>
<dbReference type="Pfam" id="PF12698">
    <property type="entry name" value="ABC2_membrane_3"/>
    <property type="match status" value="1"/>
</dbReference>
<keyword evidence="3 5" id="KW-1133">Transmembrane helix</keyword>
<feature type="transmembrane region" description="Helical" evidence="5">
    <location>
        <begin position="349"/>
        <end position="369"/>
    </location>
</feature>
<keyword evidence="2 5" id="KW-0812">Transmembrane</keyword>
<dbReference type="InterPro" id="IPR047817">
    <property type="entry name" value="ABC2_TM_bact-type"/>
</dbReference>
<dbReference type="PROSITE" id="PS51012">
    <property type="entry name" value="ABC_TM2"/>
    <property type="match status" value="1"/>
</dbReference>
<sequence length="374" mass="42621">MKWIIIAVKEIKQSLRDRKSMVMMVLYPILLMLILGSALAGAFNYSISFKDTKVVYKIETKESGSHNFKEFTKTLNNLGIETIETKDEKQAIEKVKDSTYMCYIKIGEKDKKINFYKNERYSFKSDLIQTILNIYIDRYNTITEIYKENPRVSRDLLDEKEVNYVNEVNVQKNRSPRSIDYYAVTMLTMIILYSALSGAFAIGGEYIRNTFNRIMCAPIKKAEILGGKILGNIIVNLIQSIIVIFISKYILKAYFGNNMMPIYLVILSEVTMAISIGVGVAFMTKKDTLSSALLHIIVPCITFFGGGFVPIGDLKNNTINLISNLSPLKWTNDALFTFIYSNNIHNIKIAIIINMTIAIVFLSISLLIYKRQVV</sequence>
<reference evidence="7 8" key="1">
    <citation type="submission" date="2020-04" db="EMBL/GenBank/DDBJ databases">
        <title>Genomic insights into acetone-butanol-ethanol (ABE) fermentation by sequencing solventogenic clostridia strains.</title>
        <authorList>
            <person name="Brown S."/>
        </authorList>
    </citation>
    <scope>NUCLEOTIDE SEQUENCE [LARGE SCALE GENOMIC DNA]</scope>
    <source>
        <strain evidence="7 8">DJ011</strain>
    </source>
</reference>
<dbReference type="RefSeq" id="WP_035148242.1">
    <property type="nucleotide sequence ID" value="NZ_JAAZWO010000007.1"/>
</dbReference>
<keyword evidence="4 5" id="KW-0472">Membrane</keyword>
<dbReference type="PANTHER" id="PTHR43027:SF1">
    <property type="entry name" value="DOXORUBICIN RESISTANCE ABC TRANSPORTER PERMEASE PROTEIN DRRC-RELATED"/>
    <property type="match status" value="1"/>
</dbReference>
<keyword evidence="8" id="KW-1185">Reference proteome</keyword>
<name>A0A923EC75_CLOTT</name>
<evidence type="ECO:0000313" key="7">
    <source>
        <dbReference type="EMBL" id="MBC2397698.1"/>
    </source>
</evidence>
<feature type="domain" description="ABC transmembrane type-2" evidence="6">
    <location>
        <begin position="146"/>
        <end position="372"/>
    </location>
</feature>
<evidence type="ECO:0000256" key="5">
    <source>
        <dbReference type="SAM" id="Phobius"/>
    </source>
</evidence>
<feature type="transmembrane region" description="Helical" evidence="5">
    <location>
        <begin position="292"/>
        <end position="311"/>
    </location>
</feature>
<evidence type="ECO:0000256" key="3">
    <source>
        <dbReference type="ARBA" id="ARBA00022989"/>
    </source>
</evidence>
<feature type="transmembrane region" description="Helical" evidence="5">
    <location>
        <begin position="229"/>
        <end position="250"/>
    </location>
</feature>
<dbReference type="PANTHER" id="PTHR43027">
    <property type="entry name" value="DOXORUBICIN RESISTANCE ABC TRANSPORTER PERMEASE PROTEIN DRRC-RELATED"/>
    <property type="match status" value="1"/>
</dbReference>
<proteinExistence type="predicted"/>
<evidence type="ECO:0000313" key="8">
    <source>
        <dbReference type="Proteomes" id="UP000563151"/>
    </source>
</evidence>
<dbReference type="Proteomes" id="UP000563151">
    <property type="component" value="Unassembled WGS sequence"/>
</dbReference>
<evidence type="ECO:0000259" key="6">
    <source>
        <dbReference type="PROSITE" id="PS51012"/>
    </source>
</evidence>
<dbReference type="InterPro" id="IPR052902">
    <property type="entry name" value="ABC-2_transporter"/>
</dbReference>
<gene>
    <name evidence="7" type="ORF">HGG79_07910</name>
</gene>
<comment type="caution">
    <text evidence="7">The sequence shown here is derived from an EMBL/GenBank/DDBJ whole genome shotgun (WGS) entry which is preliminary data.</text>
</comment>
<dbReference type="InterPro" id="IPR013525">
    <property type="entry name" value="ABC2_TM"/>
</dbReference>
<organism evidence="7 8">
    <name type="scientific">Clostridium tetanomorphum</name>
    <dbReference type="NCBI Taxonomy" id="1553"/>
    <lineage>
        <taxon>Bacteria</taxon>
        <taxon>Bacillati</taxon>
        <taxon>Bacillota</taxon>
        <taxon>Clostridia</taxon>
        <taxon>Eubacteriales</taxon>
        <taxon>Clostridiaceae</taxon>
        <taxon>Clostridium</taxon>
    </lineage>
</organism>
<dbReference type="GO" id="GO:0140359">
    <property type="term" value="F:ABC-type transporter activity"/>
    <property type="evidence" value="ECO:0007669"/>
    <property type="project" value="InterPro"/>
</dbReference>